<evidence type="ECO:0000256" key="5">
    <source>
        <dbReference type="ARBA" id="ARBA00022927"/>
    </source>
</evidence>
<dbReference type="GO" id="GO:0043130">
    <property type="term" value="F:ubiquitin binding"/>
    <property type="evidence" value="ECO:0007669"/>
    <property type="project" value="TreeGrafter"/>
</dbReference>
<dbReference type="GO" id="GO:0043162">
    <property type="term" value="P:ubiquitin-dependent protein catabolic process via the multivesicular body sorting pathway"/>
    <property type="evidence" value="ECO:0007669"/>
    <property type="project" value="UniProtKB-ARBA"/>
</dbReference>
<feature type="compositionally biased region" description="Low complexity" evidence="8">
    <location>
        <begin position="350"/>
        <end position="364"/>
    </location>
</feature>
<keyword evidence="9" id="KW-0812">Transmembrane</keyword>
<dbReference type="STRING" id="1283841.A0A084QT65"/>
<dbReference type="Pfam" id="PF02116">
    <property type="entry name" value="STE2"/>
    <property type="match status" value="1"/>
</dbReference>
<feature type="compositionally biased region" description="Pro residues" evidence="8">
    <location>
        <begin position="269"/>
        <end position="278"/>
    </location>
</feature>
<feature type="transmembrane region" description="Helical" evidence="9">
    <location>
        <begin position="775"/>
        <end position="793"/>
    </location>
</feature>
<dbReference type="GO" id="GO:0006886">
    <property type="term" value="P:intracellular protein transport"/>
    <property type="evidence" value="ECO:0007669"/>
    <property type="project" value="UniProtKB-ARBA"/>
</dbReference>
<dbReference type="InterPro" id="IPR000366">
    <property type="entry name" value="GPCR_STE2"/>
</dbReference>
<feature type="domain" description="SB" evidence="10">
    <location>
        <begin position="467"/>
        <end position="535"/>
    </location>
</feature>
<dbReference type="InParanoid" id="A0A084QT65"/>
<dbReference type="PANTHER" id="PTHR23306:SF3">
    <property type="entry name" value="TUMOR SUPPRESSOR PROTEIN 101"/>
    <property type="match status" value="1"/>
</dbReference>
<feature type="compositionally biased region" description="Polar residues" evidence="8">
    <location>
        <begin position="169"/>
        <end position="183"/>
    </location>
</feature>
<evidence type="ECO:0000256" key="3">
    <source>
        <dbReference type="ARBA" id="ARBA00022448"/>
    </source>
</evidence>
<organism evidence="12 13">
    <name type="scientific">Stachybotrys chlorohalonatus (strain IBT 40285)</name>
    <dbReference type="NCBI Taxonomy" id="1283841"/>
    <lineage>
        <taxon>Eukaryota</taxon>
        <taxon>Fungi</taxon>
        <taxon>Dikarya</taxon>
        <taxon>Ascomycota</taxon>
        <taxon>Pezizomycotina</taxon>
        <taxon>Sordariomycetes</taxon>
        <taxon>Hypocreomycetidae</taxon>
        <taxon>Hypocreales</taxon>
        <taxon>Stachybotryaceae</taxon>
        <taxon>Stachybotrys</taxon>
    </lineage>
</organism>
<feature type="compositionally biased region" description="Polar residues" evidence="8">
    <location>
        <begin position="324"/>
        <end position="341"/>
    </location>
</feature>
<dbReference type="InterPro" id="IPR008883">
    <property type="entry name" value="UEV_N"/>
</dbReference>
<feature type="transmembrane region" description="Helical" evidence="9">
    <location>
        <begin position="690"/>
        <end position="709"/>
    </location>
</feature>
<evidence type="ECO:0008006" key="14">
    <source>
        <dbReference type="Google" id="ProtNLM"/>
    </source>
</evidence>
<keyword evidence="3 7" id="KW-0813">Transport</keyword>
<dbReference type="OrthoDB" id="5402633at2759"/>
<dbReference type="Gene3D" id="1.10.287.920">
    <property type="entry name" value="Pheromone alpha factor receptor"/>
    <property type="match status" value="1"/>
</dbReference>
<dbReference type="InterPro" id="IPR017916">
    <property type="entry name" value="SB_dom"/>
</dbReference>
<dbReference type="InterPro" id="IPR052070">
    <property type="entry name" value="ESCRT-I_UEV_domain"/>
</dbReference>
<dbReference type="PANTHER" id="PTHR23306">
    <property type="entry name" value="TUMOR SUSCEPTIBILITY GENE 101 PROTEIN-RELATED"/>
    <property type="match status" value="1"/>
</dbReference>
<reference evidence="12 13" key="1">
    <citation type="journal article" date="2014" name="BMC Genomics">
        <title>Comparative genome sequencing reveals chemotype-specific gene clusters in the toxigenic black mold Stachybotrys.</title>
        <authorList>
            <person name="Semeiks J."/>
            <person name="Borek D."/>
            <person name="Otwinowski Z."/>
            <person name="Grishin N.V."/>
        </authorList>
    </citation>
    <scope>NUCLEOTIDE SEQUENCE [LARGE SCALE GENOMIC DNA]</scope>
    <source>
        <strain evidence="12 13">IBT 40285</strain>
    </source>
</reference>
<keyword evidence="6" id="KW-0175">Coiled coil</keyword>
<dbReference type="CDD" id="cd11685">
    <property type="entry name" value="UEV_TSG101-like"/>
    <property type="match status" value="1"/>
</dbReference>
<dbReference type="InterPro" id="IPR037202">
    <property type="entry name" value="ESCRT_assembly_dom"/>
</dbReference>
<dbReference type="SUPFAM" id="SSF140111">
    <property type="entry name" value="Endosomal sorting complex assembly domain"/>
    <property type="match status" value="1"/>
</dbReference>
<evidence type="ECO:0000259" key="11">
    <source>
        <dbReference type="PROSITE" id="PS51322"/>
    </source>
</evidence>
<sequence>MPVQQHVLNWLYSVLTSEYHDVNRTYNDVARALDRYPTLSPRTDVHSTVQIILPPPPRSPADICCPAFANGTSALLLHITGTLPVPFRGNTYRFPISVWVPYAYPREPPLVYVIPTQTMTVRPGQHVDPQGQIYHPYLVGWADFWDKSTLQDFLAVLADVFAKEPPVVSRQQSRPNQNPQAHTSPPPLPPHPPEMAPGPAGQVRSPGGGSGPPPPPKPPKPYAPSRHESPGLAGAMKNTSDGSSGPPSAASPAHVGPNVQRPSRYDSAPPLPPQPVQPGPSTSAFQGPPPQHYPHQAVDAGQHHYHHQQQYRPSPDPIPRYQPQPASGWSHVNNPTSQQQRAPPPDLLDEPLSLGTSSQAAVNAPPVPLNPEKDALLRQLAQTLALIRQRSRQQNESTMAGLQAQRAAMMAVIPTLQAELGQVTQLSGLLTSNTNILHDALHKADSVIEGSRSHPAPDIDELLVAPTVVSNQLYTLVAEERALGDAIFMLGRAVERGRISPAVFAKMTRSLAREWYLKKALVKKIANPAGLISASSAMASFNPHLQNVTFLAADGQTQLHAPLDRVDAMNHESFSICISYGSQLGACAIMLIVVLILTPAAKFRRPSSVLHVLGLLVCTIRMALLCAWFPSPFNNFYAFWANDYSHLRGSDFQAPVAANIFSMLLVIIIEAALMYQAWTMVSLWRCCARVTLGIVSAAITFLTIGWRIAFTVIQTEAVLTLVTPPTYFWVVHSMIITNLVSICWFCALFNIKLALHLISNRGVLPSYKFLTPMEILIMTNGLLMVIPVVFASLEWGQFTNFESASLTMTSVVVILPLGTLAAQRMANTNNLSHNPEQSSGFKGGLQHSPDSTMRLKDTIFSISSATGTIPQSSILSRCEAGSTSYRDPEAAYMGLGPLDPQCELANGQVRVDHDLEQRVDRI</sequence>
<comment type="subcellular location">
    <subcellularLocation>
        <location evidence="1">Endosome</location>
    </subcellularLocation>
</comment>
<evidence type="ECO:0000256" key="1">
    <source>
        <dbReference type="ARBA" id="ARBA00004177"/>
    </source>
</evidence>
<keyword evidence="4" id="KW-0967">Endosome</keyword>
<dbReference type="InterPro" id="IPR016135">
    <property type="entry name" value="UBQ-conjugating_enzyme/RWD"/>
</dbReference>
<evidence type="ECO:0000256" key="7">
    <source>
        <dbReference type="PROSITE-ProRule" id="PRU00644"/>
    </source>
</evidence>
<feature type="compositionally biased region" description="Low complexity" evidence="8">
    <location>
        <begin position="242"/>
        <end position="253"/>
    </location>
</feature>
<name>A0A084QT65_STAC4</name>
<dbReference type="Pfam" id="PF05743">
    <property type="entry name" value="UEV"/>
    <property type="match status" value="1"/>
</dbReference>
<feature type="compositionally biased region" description="Pro residues" evidence="8">
    <location>
        <begin position="184"/>
        <end position="196"/>
    </location>
</feature>
<proteinExistence type="inferred from homology"/>
<keyword evidence="5 7" id="KW-0653">Protein transport</keyword>
<feature type="transmembrane region" description="Helical" evidence="9">
    <location>
        <begin position="729"/>
        <end position="755"/>
    </location>
</feature>
<evidence type="ECO:0000259" key="10">
    <source>
        <dbReference type="PROSITE" id="PS51312"/>
    </source>
</evidence>
<evidence type="ECO:0000256" key="2">
    <source>
        <dbReference type="ARBA" id="ARBA00009594"/>
    </source>
</evidence>
<feature type="transmembrane region" description="Helical" evidence="9">
    <location>
        <begin position="656"/>
        <end position="678"/>
    </location>
</feature>
<dbReference type="PRINTS" id="PR00250">
    <property type="entry name" value="GPCRSTE2"/>
</dbReference>
<keyword evidence="9" id="KW-1133">Transmembrane helix</keyword>
<evidence type="ECO:0000256" key="6">
    <source>
        <dbReference type="ARBA" id="ARBA00023054"/>
    </source>
</evidence>
<evidence type="ECO:0000256" key="9">
    <source>
        <dbReference type="SAM" id="Phobius"/>
    </source>
</evidence>
<feature type="transmembrane region" description="Helical" evidence="9">
    <location>
        <begin position="805"/>
        <end position="822"/>
    </location>
</feature>
<dbReference type="Proteomes" id="UP000028524">
    <property type="component" value="Unassembled WGS sequence"/>
</dbReference>
<dbReference type="PROSITE" id="PS51312">
    <property type="entry name" value="SB"/>
    <property type="match status" value="1"/>
</dbReference>
<protein>
    <recommendedName>
        <fullName evidence="14">UEV domain-containing protein</fullName>
    </recommendedName>
</protein>
<dbReference type="Pfam" id="PF09454">
    <property type="entry name" value="Vps23_core"/>
    <property type="match status" value="1"/>
</dbReference>
<keyword evidence="13" id="KW-1185">Reference proteome</keyword>
<evidence type="ECO:0000313" key="12">
    <source>
        <dbReference type="EMBL" id="KFA67150.1"/>
    </source>
</evidence>
<dbReference type="CDD" id="cd14939">
    <property type="entry name" value="7tmD_STE2"/>
    <property type="match status" value="1"/>
</dbReference>
<dbReference type="SUPFAM" id="SSF54495">
    <property type="entry name" value="UBC-like"/>
    <property type="match status" value="1"/>
</dbReference>
<feature type="transmembrane region" description="Helical" evidence="9">
    <location>
        <begin position="578"/>
        <end position="597"/>
    </location>
</feature>
<feature type="domain" description="UEV" evidence="11">
    <location>
        <begin position="6"/>
        <end position="171"/>
    </location>
</feature>
<comment type="similarity">
    <text evidence="2">Belongs to the ubiquitin-conjugating enzyme family. UEV subfamily.</text>
</comment>
<dbReference type="InterPro" id="IPR027458">
    <property type="entry name" value="STE2_TM1-TM2_sf"/>
</dbReference>
<dbReference type="AlphaFoldDB" id="A0A084QT65"/>
<dbReference type="FunCoup" id="A0A084QT65">
    <property type="interactions" value="549"/>
</dbReference>
<dbReference type="EMBL" id="KL660245">
    <property type="protein sequence ID" value="KFA67150.1"/>
    <property type="molecule type" value="Genomic_DNA"/>
</dbReference>
<feature type="transmembrane region" description="Helical" evidence="9">
    <location>
        <begin position="609"/>
        <end position="630"/>
    </location>
</feature>
<evidence type="ECO:0000256" key="8">
    <source>
        <dbReference type="SAM" id="MobiDB-lite"/>
    </source>
</evidence>
<dbReference type="HOGENOM" id="CLU_316458_0_0_1"/>
<gene>
    <name evidence="12" type="ORF">S40285_07296</name>
</gene>
<feature type="region of interest" description="Disordered" evidence="8">
    <location>
        <begin position="167"/>
        <end position="370"/>
    </location>
</feature>
<dbReference type="PROSITE" id="PS51322">
    <property type="entry name" value="UEV"/>
    <property type="match status" value="1"/>
</dbReference>
<evidence type="ECO:0000256" key="4">
    <source>
        <dbReference type="ARBA" id="ARBA00022753"/>
    </source>
</evidence>
<dbReference type="GO" id="GO:0072666">
    <property type="term" value="P:establishment of protein localization to vacuole"/>
    <property type="evidence" value="ECO:0007669"/>
    <property type="project" value="UniProtKB-ARBA"/>
</dbReference>
<evidence type="ECO:0000313" key="13">
    <source>
        <dbReference type="Proteomes" id="UP000028524"/>
    </source>
</evidence>
<feature type="compositionally biased region" description="Pro residues" evidence="8">
    <location>
        <begin position="211"/>
        <end position="222"/>
    </location>
</feature>
<dbReference type="Gene3D" id="6.10.140.820">
    <property type="match status" value="1"/>
</dbReference>
<keyword evidence="9" id="KW-0472">Membrane</keyword>
<dbReference type="GO" id="GO:0000813">
    <property type="term" value="C:ESCRT I complex"/>
    <property type="evidence" value="ECO:0007669"/>
    <property type="project" value="TreeGrafter"/>
</dbReference>
<dbReference type="GO" id="GO:0004932">
    <property type="term" value="F:mating-type factor pheromone receptor activity"/>
    <property type="evidence" value="ECO:0007669"/>
    <property type="project" value="InterPro"/>
</dbReference>
<dbReference type="Gene3D" id="3.10.110.10">
    <property type="entry name" value="Ubiquitin Conjugating Enzyme"/>
    <property type="match status" value="1"/>
</dbReference>
<accession>A0A084QT65</accession>